<reference evidence="1" key="1">
    <citation type="submission" date="2020-03" db="EMBL/GenBank/DDBJ databases">
        <title>The deep terrestrial virosphere.</title>
        <authorList>
            <person name="Holmfeldt K."/>
            <person name="Nilsson E."/>
            <person name="Simone D."/>
            <person name="Lopez-Fernandez M."/>
            <person name="Wu X."/>
            <person name="de Brujin I."/>
            <person name="Lundin D."/>
            <person name="Andersson A."/>
            <person name="Bertilsson S."/>
            <person name="Dopson M."/>
        </authorList>
    </citation>
    <scope>NUCLEOTIDE SEQUENCE</scope>
    <source>
        <strain evidence="1">MM415A01353</strain>
        <strain evidence="2">MM415B02909</strain>
    </source>
</reference>
<name>A0A6M3K513_9ZZZZ</name>
<organism evidence="1">
    <name type="scientific">viral metagenome</name>
    <dbReference type="NCBI Taxonomy" id="1070528"/>
    <lineage>
        <taxon>unclassified sequences</taxon>
        <taxon>metagenomes</taxon>
        <taxon>organismal metagenomes</taxon>
    </lineage>
</organism>
<dbReference type="EMBL" id="MT142726">
    <property type="protein sequence ID" value="QJA87685.1"/>
    <property type="molecule type" value="Genomic_DNA"/>
</dbReference>
<protein>
    <submittedName>
        <fullName evidence="1">Uncharacterized protein</fullName>
    </submittedName>
</protein>
<dbReference type="EMBL" id="MT142269">
    <property type="protein sequence ID" value="QJA77204.1"/>
    <property type="molecule type" value="Genomic_DNA"/>
</dbReference>
<gene>
    <name evidence="1" type="ORF">MM415A01353_0014</name>
    <name evidence="2" type="ORF">MM415B02909_0008</name>
</gene>
<evidence type="ECO:0000313" key="1">
    <source>
        <dbReference type="EMBL" id="QJA77204.1"/>
    </source>
</evidence>
<evidence type="ECO:0000313" key="2">
    <source>
        <dbReference type="EMBL" id="QJA87685.1"/>
    </source>
</evidence>
<proteinExistence type="predicted"/>
<sequence>MSTSIHGDKFFIKSGILPSGTHTFVISYSAGDFTAFVRPPGLEDFKTAMLKALEIFPDPKSQCITFKFEEEFHAAAEEWYRETYGGGVPK</sequence>
<accession>A0A6M3K513</accession>
<dbReference type="AlphaFoldDB" id="A0A6M3K513"/>